<evidence type="ECO:0000259" key="4">
    <source>
        <dbReference type="SMART" id="SM01308"/>
    </source>
</evidence>
<evidence type="ECO:0000313" key="7">
    <source>
        <dbReference type="Proteomes" id="UP000749559"/>
    </source>
</evidence>
<dbReference type="InterPro" id="IPR029452">
    <property type="entry name" value="RICTOR_V"/>
</dbReference>
<feature type="compositionally biased region" description="Low complexity" evidence="2">
    <location>
        <begin position="1049"/>
        <end position="1059"/>
    </location>
</feature>
<evidence type="ECO:0000313" key="6">
    <source>
        <dbReference type="EMBL" id="CAH1775574.1"/>
    </source>
</evidence>
<proteinExistence type="inferred from homology"/>
<feature type="region of interest" description="Disordered" evidence="2">
    <location>
        <begin position="1140"/>
        <end position="1226"/>
    </location>
</feature>
<reference evidence="6" key="1">
    <citation type="submission" date="2022-03" db="EMBL/GenBank/DDBJ databases">
        <authorList>
            <person name="Martin C."/>
        </authorList>
    </citation>
    <scope>NUCLEOTIDE SEQUENCE</scope>
</reference>
<evidence type="ECO:0000259" key="3">
    <source>
        <dbReference type="SMART" id="SM01307"/>
    </source>
</evidence>
<dbReference type="Proteomes" id="UP000749559">
    <property type="component" value="Unassembled WGS sequence"/>
</dbReference>
<dbReference type="Pfam" id="PF14668">
    <property type="entry name" value="RICTOR_V"/>
    <property type="match status" value="1"/>
</dbReference>
<evidence type="ECO:0000256" key="2">
    <source>
        <dbReference type="SAM" id="MobiDB-lite"/>
    </source>
</evidence>
<feature type="domain" description="Rapamycin-insensitive companion of mTOR" evidence="5">
    <location>
        <begin position="924"/>
        <end position="996"/>
    </location>
</feature>
<feature type="compositionally biased region" description="Polar residues" evidence="2">
    <location>
        <begin position="1531"/>
        <end position="1559"/>
    </location>
</feature>
<dbReference type="EMBL" id="CAIIXF020000001">
    <property type="protein sequence ID" value="CAH1775574.1"/>
    <property type="molecule type" value="Genomic_DNA"/>
</dbReference>
<dbReference type="InterPro" id="IPR028267">
    <property type="entry name" value="Pianissimo_N"/>
</dbReference>
<feature type="domain" description="Rapamycin-insensitive companion of mTOR middle" evidence="3">
    <location>
        <begin position="525"/>
        <end position="747"/>
    </location>
</feature>
<comment type="similarity">
    <text evidence="1">Belongs to the RICTOR family.</text>
</comment>
<sequence>MAVAMRSLRAGRFRGRRESREECLQLDFSREKTDLTREILLNVSKSKDIPTAKILGYLNGFVKLWSKFGPEADYGYSLQELLCCIRLALLHEAKEVRAAGLRVLRYMLRHPDTMDIILHLHIDYFIARALDICLDNELERSHALRLMRKIVDTCPAKFPTSLLNVLVSIGNNGAKESDRMLRVCLATIAELAVRNPTVAAKCGAVKTLLRNVLDHHLHPRICEALLMSVMYLLNHPSHRHFVKLDVDLEQLLAPLTDCHYRFSAELSEYSKGEDRESRFQACRLALVTIIRSWPGMIRLCRPDASGIQSLLGTLYLNDPDIKKNVLELVFSLFYIKVPTWTTNFDGALASSDPSQMQNSWKLMEGFVAEEGKCLLPHTSAVRSNLLENHLALLLNAFIHAGLLEGLVEVVVSQDQHLAVRATILLGELLYLANSVIPHECSQHSHCLPTLVAVASSFQVTSQLRQQASMAINQLSQIHALKKRGTVPASLYLDQILQQSRAAAPKEKNRPLKLTQFNLLQCISKENDDLVSQAIKDSKILSSQDWYKWDIQLISSILSWPDDNLKKLDDQISIRFVQRLTQFLKPSSRQYASIEQSHKDAKLFSVAGCHFVDFLLSCEETEAQTYINELFLDIASCLSEIRSERAPLDALLSPSNVINTLCQDYFLLMGRFTFSAKGEEILQKTGLIQYLLDLVTITTHDTYVKLIVSSLDYSRDGITRIILSKALTATSENARLYTASFLRVLLRANVPFLSSWGMELLVTQLYDQSKMVALEAISVLDEACENEANLASLVQMRPSMLHLGDKGALLLCRFLSIPSGFKFLRDANYINNELDKWHESFNTKYVKIVEEKLNEAFTTYERASDGSYTRVSGKQIGGRAVYVPVHLYGQLIQHKEGAQLLEKQSYLSGYFQCVRFQMLATDDDILKLKTALWVTGHIGTSSWGISLLEEESVITDIIKLAEECGVFSIRGTAYYVLGLIGSTSPGADKLQEYGWESVRHSHCSPWPIADEEDYFDEVLSEFPSNASSINLSCSSIPSIFDPDIRLRSSSMRSSAPTSPCSKPPVFSFEADGESLRDRSDSTTLSSSLPPQPSIITEDSETRETNHLTPSQKSATLPVTKRDKSDLKAGLQVLYESTDVLNGDEEPASDELPVVMRSPHKHSSHGVKSRSANINCESRPVGGTPELKRRGGSYRDERSNSDESSKSKSRSDTDNSTTSGVSSYDSGRESKMCIEASELTPIPSLTSINTNEKYSVDSEPIHPSEPIRRLANLRRVPSLRRRFSNPGINLSSPLKTQEGKPIIRADTFSYTSTLDAQGYATLKTLRHRQRTRSTNEDPDLDIPYDDLDNAMKKTRSLDFRNKNLSYISLHDSMLQDPLDLQGPASPGGYTIVSNLPKTGKKSSGVAEYVGLALPVDIMMIFQVTEGEDPRCPAVAVDKEETNVDPTTPKSASATDGGVGFFRRSASQVDDGLEYHNDKTCIGCSKGVKKVVTDTSVSLVEIMEEPFIGMEYEGQRSRAGSRAGSRGGSRGGSPYTSKPRSDSGDITSSYTSNTSIDSNTKQMTEDSFGGRVLIRKEILRLIIILSSSVGTKSSEQGLLSLKQKFPKSFQDVCLYSEVCYILANYIYRLNARRFIQELFQDIPMDELFEEASTMLQKVNTNNPNSTSTA</sequence>
<organism evidence="6 7">
    <name type="scientific">Owenia fusiformis</name>
    <name type="common">Polychaete worm</name>
    <dbReference type="NCBI Taxonomy" id="6347"/>
    <lineage>
        <taxon>Eukaryota</taxon>
        <taxon>Metazoa</taxon>
        <taxon>Spiralia</taxon>
        <taxon>Lophotrochozoa</taxon>
        <taxon>Annelida</taxon>
        <taxon>Polychaeta</taxon>
        <taxon>Sedentaria</taxon>
        <taxon>Canalipalpata</taxon>
        <taxon>Sabellida</taxon>
        <taxon>Oweniida</taxon>
        <taxon>Oweniidae</taxon>
        <taxon>Owenia</taxon>
    </lineage>
</organism>
<dbReference type="GO" id="GO:0051897">
    <property type="term" value="P:positive regulation of phosphatidylinositol 3-kinase/protein kinase B signal transduction"/>
    <property type="evidence" value="ECO:0007669"/>
    <property type="project" value="TreeGrafter"/>
</dbReference>
<dbReference type="PANTHER" id="PTHR13298:SF11">
    <property type="entry name" value="RAPAMYCIN-INSENSITIVE COMPANION OF MTOR"/>
    <property type="match status" value="1"/>
</dbReference>
<dbReference type="SMART" id="SM01307">
    <property type="entry name" value="RICTOR_M"/>
    <property type="match status" value="1"/>
</dbReference>
<dbReference type="InterPro" id="IPR029451">
    <property type="entry name" value="RICTOR_M"/>
</dbReference>
<dbReference type="Gene3D" id="1.25.10.10">
    <property type="entry name" value="Leucine-rich Repeat Variant"/>
    <property type="match status" value="1"/>
</dbReference>
<feature type="region of interest" description="Disordered" evidence="2">
    <location>
        <begin position="1049"/>
        <end position="1122"/>
    </location>
</feature>
<keyword evidence="7" id="KW-1185">Reference proteome</keyword>
<feature type="region of interest" description="Disordered" evidence="2">
    <location>
        <begin position="1510"/>
        <end position="1560"/>
    </location>
</feature>
<feature type="domain" description="Rapamycin-insensitive companion of mTOR N-terminal" evidence="4">
    <location>
        <begin position="55"/>
        <end position="437"/>
    </location>
</feature>
<dbReference type="SUPFAM" id="SSF48371">
    <property type="entry name" value="ARM repeat"/>
    <property type="match status" value="2"/>
</dbReference>
<evidence type="ECO:0000256" key="1">
    <source>
        <dbReference type="ARBA" id="ARBA00008878"/>
    </source>
</evidence>
<name>A0A8S4N3V5_OWEFU</name>
<dbReference type="Pfam" id="PF14664">
    <property type="entry name" value="RICTOR_N"/>
    <property type="match status" value="1"/>
</dbReference>
<dbReference type="Pfam" id="PF14666">
    <property type="entry name" value="RICTOR_M"/>
    <property type="match status" value="1"/>
</dbReference>
<dbReference type="SMART" id="SM01310">
    <property type="entry name" value="RICTOR_V"/>
    <property type="match status" value="1"/>
</dbReference>
<dbReference type="GO" id="GO:0038203">
    <property type="term" value="P:TORC2 signaling"/>
    <property type="evidence" value="ECO:0007669"/>
    <property type="project" value="TreeGrafter"/>
</dbReference>
<dbReference type="PANTHER" id="PTHR13298">
    <property type="entry name" value="CYTOSOLIC REGULATOR PIANISSIMO"/>
    <property type="match status" value="1"/>
</dbReference>
<dbReference type="GO" id="GO:0043539">
    <property type="term" value="F:protein serine/threonine kinase activator activity"/>
    <property type="evidence" value="ECO:0007669"/>
    <property type="project" value="TreeGrafter"/>
</dbReference>
<dbReference type="Pfam" id="PF14663">
    <property type="entry name" value="RasGEF_N_2"/>
    <property type="match status" value="1"/>
</dbReference>
<dbReference type="GO" id="GO:0031932">
    <property type="term" value="C:TORC2 complex"/>
    <property type="evidence" value="ECO:0007669"/>
    <property type="project" value="InterPro"/>
</dbReference>
<feature type="compositionally biased region" description="Basic residues" evidence="2">
    <location>
        <begin position="1156"/>
        <end position="1166"/>
    </location>
</feature>
<dbReference type="InterPro" id="IPR028268">
    <property type="entry name" value="Pianissimo_fam"/>
</dbReference>
<feature type="compositionally biased region" description="Polar residues" evidence="2">
    <location>
        <begin position="1441"/>
        <end position="1451"/>
    </location>
</feature>
<dbReference type="OrthoDB" id="271111at2759"/>
<feature type="compositionally biased region" description="Basic and acidic residues" evidence="2">
    <location>
        <begin position="1184"/>
        <end position="1211"/>
    </location>
</feature>
<feature type="region of interest" description="Disordered" evidence="2">
    <location>
        <begin position="1437"/>
        <end position="1456"/>
    </location>
</feature>
<evidence type="ECO:0000259" key="5">
    <source>
        <dbReference type="SMART" id="SM01310"/>
    </source>
</evidence>
<accession>A0A8S4N3V5</accession>
<feature type="compositionally biased region" description="Polar residues" evidence="2">
    <location>
        <begin position="1105"/>
        <end position="1115"/>
    </location>
</feature>
<dbReference type="InterPro" id="IPR029453">
    <property type="entry name" value="Rictor_IV"/>
</dbReference>
<dbReference type="InterPro" id="IPR011989">
    <property type="entry name" value="ARM-like"/>
</dbReference>
<gene>
    <name evidence="6" type="ORF">OFUS_LOCUS2864</name>
</gene>
<comment type="caution">
    <text evidence="6">The sequence shown here is derived from an EMBL/GenBank/DDBJ whole genome shotgun (WGS) entry which is preliminary data.</text>
</comment>
<dbReference type="SMART" id="SM01303">
    <property type="entry name" value="RasGEF_N_2"/>
    <property type="match status" value="1"/>
</dbReference>
<protein>
    <recommendedName>
        <fullName evidence="8">Rapamycin-insensitive companion of mTOR</fullName>
    </recommendedName>
</protein>
<evidence type="ECO:0008006" key="8">
    <source>
        <dbReference type="Google" id="ProtNLM"/>
    </source>
</evidence>
<dbReference type="InterPro" id="IPR016024">
    <property type="entry name" value="ARM-type_fold"/>
</dbReference>
<dbReference type="SMART" id="SM01308">
    <property type="entry name" value="RICTOR_N"/>
    <property type="match status" value="1"/>
</dbReference>